<evidence type="ECO:0008006" key="4">
    <source>
        <dbReference type="Google" id="ProtNLM"/>
    </source>
</evidence>
<keyword evidence="3" id="KW-1185">Reference proteome</keyword>
<evidence type="ECO:0000313" key="2">
    <source>
        <dbReference type="EMBL" id="WNF25011.1"/>
    </source>
</evidence>
<proteinExistence type="predicted"/>
<dbReference type="EMBL" id="CP134494">
    <property type="protein sequence ID" value="WNF25011.1"/>
    <property type="molecule type" value="Genomic_DNA"/>
</dbReference>
<dbReference type="Proteomes" id="UP001303324">
    <property type="component" value="Chromosome"/>
</dbReference>
<protein>
    <recommendedName>
        <fullName evidence="4">Spore germination protein</fullName>
    </recommendedName>
</protein>
<organism evidence="2 3">
    <name type="scientific">Mesobacillus jeotgali</name>
    <dbReference type="NCBI Taxonomy" id="129985"/>
    <lineage>
        <taxon>Bacteria</taxon>
        <taxon>Bacillati</taxon>
        <taxon>Bacillota</taxon>
        <taxon>Bacilli</taxon>
        <taxon>Bacillales</taxon>
        <taxon>Bacillaceae</taxon>
        <taxon>Mesobacillus</taxon>
    </lineage>
</organism>
<feature type="region of interest" description="Disordered" evidence="1">
    <location>
        <begin position="61"/>
        <end position="81"/>
    </location>
</feature>
<dbReference type="RefSeq" id="WP_311076118.1">
    <property type="nucleotide sequence ID" value="NZ_CP134494.1"/>
</dbReference>
<evidence type="ECO:0000256" key="1">
    <source>
        <dbReference type="SAM" id="MobiDB-lite"/>
    </source>
</evidence>
<accession>A0ABY9VQJ1</accession>
<sequence length="81" mass="8538">MANSVLFNSINVNSMQSNAGVFIGGNAQTGWNSPTKQNNGIFGTGQGNVYFGNMHFISDNDGVDLPNADPDIQPTSQGQAF</sequence>
<gene>
    <name evidence="2" type="ORF">RH061_11210</name>
</gene>
<name>A0ABY9VQJ1_9BACI</name>
<reference evidence="2 3" key="1">
    <citation type="submission" date="2023-09" db="EMBL/GenBank/DDBJ databases">
        <title>Microbial mechanism of fulvic acid promoting antimony reduction mineralization in rice fields.</title>
        <authorList>
            <person name="Chen G."/>
            <person name="Lan J."/>
        </authorList>
    </citation>
    <scope>NUCLEOTIDE SEQUENCE [LARGE SCALE GENOMIC DNA]</scope>
    <source>
        <strain evidence="2 3">PS1</strain>
    </source>
</reference>
<evidence type="ECO:0000313" key="3">
    <source>
        <dbReference type="Proteomes" id="UP001303324"/>
    </source>
</evidence>